<sequence>MHGHTKLEASIYLLVIGSTISSPQKNIIVIPMLGGLGCDKDTFALVPAEMEVSVILFHNSISLATDLRKFLKMEPNAAAELEPSFKIICKERETSRGIKARSNA</sequence>
<organism evidence="1 2">
    <name type="scientific">Bauhinia variegata</name>
    <name type="common">Purple orchid tree</name>
    <name type="synonym">Phanera variegata</name>
    <dbReference type="NCBI Taxonomy" id="167791"/>
    <lineage>
        <taxon>Eukaryota</taxon>
        <taxon>Viridiplantae</taxon>
        <taxon>Streptophyta</taxon>
        <taxon>Embryophyta</taxon>
        <taxon>Tracheophyta</taxon>
        <taxon>Spermatophyta</taxon>
        <taxon>Magnoliopsida</taxon>
        <taxon>eudicotyledons</taxon>
        <taxon>Gunneridae</taxon>
        <taxon>Pentapetalae</taxon>
        <taxon>rosids</taxon>
        <taxon>fabids</taxon>
        <taxon>Fabales</taxon>
        <taxon>Fabaceae</taxon>
        <taxon>Cercidoideae</taxon>
        <taxon>Cercideae</taxon>
        <taxon>Bauhiniinae</taxon>
        <taxon>Bauhinia</taxon>
    </lineage>
</organism>
<comment type="caution">
    <text evidence="1">The sequence shown here is derived from an EMBL/GenBank/DDBJ whole genome shotgun (WGS) entry which is preliminary data.</text>
</comment>
<keyword evidence="2" id="KW-1185">Reference proteome</keyword>
<protein>
    <submittedName>
        <fullName evidence="1">Uncharacterized protein</fullName>
    </submittedName>
</protein>
<gene>
    <name evidence="1" type="ORF">L6164_033339</name>
</gene>
<dbReference type="EMBL" id="CM039438">
    <property type="protein sequence ID" value="KAI4299919.1"/>
    <property type="molecule type" value="Genomic_DNA"/>
</dbReference>
<evidence type="ECO:0000313" key="1">
    <source>
        <dbReference type="EMBL" id="KAI4299919.1"/>
    </source>
</evidence>
<dbReference type="Proteomes" id="UP000828941">
    <property type="component" value="Chromosome 13"/>
</dbReference>
<proteinExistence type="predicted"/>
<accession>A0ACB9KRE4</accession>
<evidence type="ECO:0000313" key="2">
    <source>
        <dbReference type="Proteomes" id="UP000828941"/>
    </source>
</evidence>
<reference evidence="1 2" key="1">
    <citation type="journal article" date="2022" name="DNA Res.">
        <title>Chromosomal-level genome assembly of the orchid tree Bauhinia variegata (Leguminosae; Cercidoideae) supports the allotetraploid origin hypothesis of Bauhinia.</title>
        <authorList>
            <person name="Zhong Y."/>
            <person name="Chen Y."/>
            <person name="Zheng D."/>
            <person name="Pang J."/>
            <person name="Liu Y."/>
            <person name="Luo S."/>
            <person name="Meng S."/>
            <person name="Qian L."/>
            <person name="Wei D."/>
            <person name="Dai S."/>
            <person name="Zhou R."/>
        </authorList>
    </citation>
    <scope>NUCLEOTIDE SEQUENCE [LARGE SCALE GENOMIC DNA]</scope>
    <source>
        <strain evidence="1">BV-YZ2020</strain>
    </source>
</reference>
<name>A0ACB9KRE4_BAUVA</name>